<keyword evidence="1" id="KW-0812">Transmembrane</keyword>
<feature type="chain" id="PRO_5018200121" evidence="2">
    <location>
        <begin position="21"/>
        <end position="605"/>
    </location>
</feature>
<dbReference type="PANTHER" id="PTHR40940:SF2">
    <property type="entry name" value="BATD"/>
    <property type="match status" value="1"/>
</dbReference>
<proteinExistence type="predicted"/>
<gene>
    <name evidence="3" type="ORF">D7Y07_16635</name>
</gene>
<dbReference type="STRING" id="1235814.GCA_000613385_02070"/>
<feature type="signal peptide" evidence="2">
    <location>
        <begin position="1"/>
        <end position="20"/>
    </location>
</feature>
<evidence type="ECO:0000256" key="2">
    <source>
        <dbReference type="SAM" id="SignalP"/>
    </source>
</evidence>
<evidence type="ECO:0000313" key="4">
    <source>
        <dbReference type="Proteomes" id="UP000267159"/>
    </source>
</evidence>
<keyword evidence="1" id="KW-1133">Transmembrane helix</keyword>
<dbReference type="Pfam" id="PF13584">
    <property type="entry name" value="BatD"/>
    <property type="match status" value="3"/>
</dbReference>
<protein>
    <submittedName>
        <fullName evidence="3">Protein BatD</fullName>
    </submittedName>
</protein>
<feature type="transmembrane region" description="Helical" evidence="1">
    <location>
        <begin position="460"/>
        <end position="478"/>
    </location>
</feature>
<evidence type="ECO:0000313" key="3">
    <source>
        <dbReference type="EMBL" id="RLT78888.1"/>
    </source>
</evidence>
<name>A0A3L7YZK2_9BACE</name>
<reference evidence="3 4" key="1">
    <citation type="submission" date="2018-09" db="EMBL/GenBank/DDBJ databases">
        <title>Murine metabolic-syndrome-specific gut microbial biobank.</title>
        <authorList>
            <person name="Liu C."/>
        </authorList>
    </citation>
    <scope>NUCLEOTIDE SEQUENCE [LARGE SCALE GENOMIC DNA]</scope>
    <source>
        <strain evidence="3 4">0.1X-D8-26</strain>
    </source>
</reference>
<organism evidence="3 4">
    <name type="scientific">Bacteroides acidifaciens</name>
    <dbReference type="NCBI Taxonomy" id="85831"/>
    <lineage>
        <taxon>Bacteria</taxon>
        <taxon>Pseudomonadati</taxon>
        <taxon>Bacteroidota</taxon>
        <taxon>Bacteroidia</taxon>
        <taxon>Bacteroidales</taxon>
        <taxon>Bacteroidaceae</taxon>
        <taxon>Bacteroides</taxon>
    </lineage>
</organism>
<dbReference type="RefSeq" id="WP_121766352.1">
    <property type="nucleotide sequence ID" value="NZ_CAMRBV010000060.1"/>
</dbReference>
<dbReference type="EMBL" id="RAZM01000075">
    <property type="protein sequence ID" value="RLT78888.1"/>
    <property type="molecule type" value="Genomic_DNA"/>
</dbReference>
<accession>A0A3L7YZK2</accession>
<keyword evidence="2" id="KW-0732">Signal</keyword>
<dbReference type="PANTHER" id="PTHR40940">
    <property type="entry name" value="PROTEIN BATD-RELATED"/>
    <property type="match status" value="1"/>
</dbReference>
<sequence length="605" mass="67197">MRKLIIILMALIAYSTQALADKVSFTASAPDAVVVGDQFRLSYTVSTQKVKDFQAPSIKGFDVLMGPSRSQQSSTQIINGSVTSTSSITFTYILMANTAGDYTIGGASIVADGNQMVSNSVRIKVLPQDQSNNSTQNSSAHSSSSTSVSNQDLFITASASKTNVFEQEAFVLTYKIYTRESNLQLNNAKLPDFKGFHSQEIEMTTNAKWTPEHYQGRNYYTTVYRQFVLFPQQSGKLYIDPAQFQMTVGKPVQSADPFDAFFNGGSSVIEIKKSIATPKIAINVNPLPAGKPADFAGGVGEFTISSSINSKELKTNDAITIKLVISGTGNLKLISNPEIKFPDDFEVYDPKVDNQVRLSREGLTGNKVIEYLAIPRHAGTYKIPGVSFSYFDIRSKSYKTLKTEEYVVNVGKGAGNADQVIANFTNKEDLKVLGEDIRYIKQNEVSLQPRGSFFYGSTTYWLFYIIPALAFVIFFFIYRKQATENANIAKVRTKKANKVATKRMKLAGKLLSENKKDAFYDEVLKALWGYISDKLNIPVSRLSKDNIEEKLRNHGVNEELIKEFLNALNECEFARFAPGDENQAMDKVYSSSIEVISKMENSIKH</sequence>
<dbReference type="AlphaFoldDB" id="A0A3L7YZK2"/>
<comment type="caution">
    <text evidence="3">The sequence shown here is derived from an EMBL/GenBank/DDBJ whole genome shotgun (WGS) entry which is preliminary data.</text>
</comment>
<dbReference type="Proteomes" id="UP000267159">
    <property type="component" value="Unassembled WGS sequence"/>
</dbReference>
<evidence type="ECO:0000256" key="1">
    <source>
        <dbReference type="SAM" id="Phobius"/>
    </source>
</evidence>
<dbReference type="InterPro" id="IPR025738">
    <property type="entry name" value="BatD"/>
</dbReference>
<keyword evidence="1" id="KW-0472">Membrane</keyword>